<dbReference type="InterPro" id="IPR054472">
    <property type="entry name" value="WHD"/>
</dbReference>
<evidence type="ECO:0000256" key="1">
    <source>
        <dbReference type="ARBA" id="ARBA00006914"/>
    </source>
</evidence>
<proteinExistence type="inferred from homology"/>
<dbReference type="CDD" id="cd19481">
    <property type="entry name" value="RecA-like_protease"/>
    <property type="match status" value="1"/>
</dbReference>
<dbReference type="PANTHER" id="PTHR23073">
    <property type="entry name" value="26S PROTEASOME REGULATORY SUBUNIT"/>
    <property type="match status" value="1"/>
</dbReference>
<dbReference type="GO" id="GO:0005524">
    <property type="term" value="F:ATP binding"/>
    <property type="evidence" value="ECO:0007669"/>
    <property type="project" value="UniProtKB-KW"/>
</dbReference>
<evidence type="ECO:0000313" key="6">
    <source>
        <dbReference type="Proteomes" id="UP001183202"/>
    </source>
</evidence>
<dbReference type="SUPFAM" id="SSF52540">
    <property type="entry name" value="P-loop containing nucleoside triphosphate hydrolases"/>
    <property type="match status" value="2"/>
</dbReference>
<dbReference type="EMBL" id="JAVREJ010000026">
    <property type="protein sequence ID" value="MDT0353125.1"/>
    <property type="molecule type" value="Genomic_DNA"/>
</dbReference>
<name>A0ABU2NHD2_9PSEU</name>
<dbReference type="Pfam" id="PF22977">
    <property type="entry name" value="WHD"/>
    <property type="match status" value="1"/>
</dbReference>
<keyword evidence="2" id="KW-0547">Nucleotide-binding</keyword>
<evidence type="ECO:0000256" key="2">
    <source>
        <dbReference type="ARBA" id="ARBA00022741"/>
    </source>
</evidence>
<organism evidence="5 6">
    <name type="scientific">Pseudonocardia charpentierae</name>
    <dbReference type="NCBI Taxonomy" id="3075545"/>
    <lineage>
        <taxon>Bacteria</taxon>
        <taxon>Bacillati</taxon>
        <taxon>Actinomycetota</taxon>
        <taxon>Actinomycetes</taxon>
        <taxon>Pseudonocardiales</taxon>
        <taxon>Pseudonocardiaceae</taxon>
        <taxon>Pseudonocardia</taxon>
    </lineage>
</organism>
<protein>
    <submittedName>
        <fullName evidence="5">ATP-binding protein</fullName>
    </submittedName>
</protein>
<dbReference type="InterPro" id="IPR050221">
    <property type="entry name" value="26S_Proteasome_ATPase"/>
</dbReference>
<accession>A0ABU2NHD2</accession>
<dbReference type="RefSeq" id="WP_311559640.1">
    <property type="nucleotide sequence ID" value="NZ_JAVREJ010000026.1"/>
</dbReference>
<evidence type="ECO:0000313" key="5">
    <source>
        <dbReference type="EMBL" id="MDT0353125.1"/>
    </source>
</evidence>
<comment type="similarity">
    <text evidence="1">Belongs to the AAA ATPase family.</text>
</comment>
<evidence type="ECO:0000259" key="4">
    <source>
        <dbReference type="SMART" id="SM00382"/>
    </source>
</evidence>
<dbReference type="InterPro" id="IPR027417">
    <property type="entry name" value="P-loop_NTPase"/>
</dbReference>
<dbReference type="Gene3D" id="3.40.50.300">
    <property type="entry name" value="P-loop containing nucleotide triphosphate hydrolases"/>
    <property type="match status" value="1"/>
</dbReference>
<dbReference type="InterPro" id="IPR003959">
    <property type="entry name" value="ATPase_AAA_core"/>
</dbReference>
<comment type="caution">
    <text evidence="5">The sequence shown here is derived from an EMBL/GenBank/DDBJ whole genome shotgun (WGS) entry which is preliminary data.</text>
</comment>
<evidence type="ECO:0000256" key="3">
    <source>
        <dbReference type="ARBA" id="ARBA00022840"/>
    </source>
</evidence>
<keyword evidence="6" id="KW-1185">Reference proteome</keyword>
<gene>
    <name evidence="5" type="ORF">RM445_26790</name>
</gene>
<sequence length="682" mass="72660">MAELDGCWARLDERLLGAVAAAEQRLGPPGGDPFRGLHLSAQDVTSAFGPPAGAPRLGTSPAGTVEPPAGLAWLVDGYGLTAFDLDALLIGLAPEVDLRYGRVYAYLQDDVRRRRPSVDLVLDLLCGSAEEKRRCRARFAPHAPLLHHLLVHLDAPDADAPMLARLVRPDPQVVDALLGVGGVDRRLRGWCRLLPPAPADDPRVDASAVTAVTALVTEARARAVPLRLHLQGAPVGARRLVAAAAATAARVPLLCVDLATAGEEIALLPLACREARLHGALLLLDGTDAVADNPAVWRLLVDAVARDGGVTLLTGTRPWPPTADTLAGVVTVPVPAPGAATRRACWTAALARHGVDLPADELDTLATRFHLDVAQIDDAAAAAGPTAALRGAPAARLADVSAAARDRSGHALAVLARRIRPRAGWADLVLPPDPTAQLREVCDRARHREQVVNGWGFDRGGTPGLGTSVLFTGGSGTGKTTAAQIVAGELGLDLYAIDLSRVVDKYVGETEKNLARIFDAARDTDAVLFFDEADALFGKRSEVRDSHDRYANIEISFLLQRIEQFDGVAILATNLHQHLDEALLRRLAFSVAFPFPDEAHRRRLWEVVWPEVPRASCVDLDLLARRFPLSGGNIRNIALAASFLAAADGKVVRMEHLMHATRREYQKLGKALGAAELALVSG</sequence>
<dbReference type="SMART" id="SM00382">
    <property type="entry name" value="AAA"/>
    <property type="match status" value="1"/>
</dbReference>
<dbReference type="InterPro" id="IPR003593">
    <property type="entry name" value="AAA+_ATPase"/>
</dbReference>
<keyword evidence="3 5" id="KW-0067">ATP-binding</keyword>
<dbReference type="Pfam" id="PF00004">
    <property type="entry name" value="AAA"/>
    <property type="match status" value="1"/>
</dbReference>
<dbReference type="Proteomes" id="UP001183202">
    <property type="component" value="Unassembled WGS sequence"/>
</dbReference>
<reference evidence="6" key="1">
    <citation type="submission" date="2023-07" db="EMBL/GenBank/DDBJ databases">
        <title>30 novel species of actinomycetes from the DSMZ collection.</title>
        <authorList>
            <person name="Nouioui I."/>
        </authorList>
    </citation>
    <scope>NUCLEOTIDE SEQUENCE [LARGE SCALE GENOMIC DNA]</scope>
    <source>
        <strain evidence="6">DSM 45834</strain>
    </source>
</reference>
<feature type="domain" description="AAA+ ATPase" evidence="4">
    <location>
        <begin position="465"/>
        <end position="599"/>
    </location>
</feature>